<evidence type="ECO:0000313" key="4">
    <source>
        <dbReference type="EMBL" id="VAW80786.1"/>
    </source>
</evidence>
<gene>
    <name evidence="4" type="ORF">MNBD_GAMMA15-163</name>
</gene>
<protein>
    <recommendedName>
        <fullName evidence="3">HipA-like C-terminal domain-containing protein</fullName>
    </recommendedName>
</protein>
<dbReference type="GO" id="GO:0004674">
    <property type="term" value="F:protein serine/threonine kinase activity"/>
    <property type="evidence" value="ECO:0007669"/>
    <property type="project" value="TreeGrafter"/>
</dbReference>
<dbReference type="NCBIfam" id="NF007297">
    <property type="entry name" value="PRK09775.1"/>
    <property type="match status" value="1"/>
</dbReference>
<feature type="domain" description="HipA-like C-terminal" evidence="3">
    <location>
        <begin position="191"/>
        <end position="372"/>
    </location>
</feature>
<feature type="non-terminal residue" evidence="4">
    <location>
        <position position="1"/>
    </location>
</feature>
<name>A0A3B0ZJ96_9ZZZZ</name>
<evidence type="ECO:0000259" key="3">
    <source>
        <dbReference type="Pfam" id="PF07804"/>
    </source>
</evidence>
<dbReference type="Pfam" id="PF07804">
    <property type="entry name" value="HipA_C"/>
    <property type="match status" value="1"/>
</dbReference>
<dbReference type="PANTHER" id="PTHR37419:SF8">
    <property type="entry name" value="TOXIN YJJJ"/>
    <property type="match status" value="1"/>
</dbReference>
<proteinExistence type="predicted"/>
<dbReference type="AlphaFoldDB" id="A0A3B0ZJ96"/>
<dbReference type="PANTHER" id="PTHR37419">
    <property type="entry name" value="SERINE/THREONINE-PROTEIN KINASE TOXIN HIPA"/>
    <property type="match status" value="1"/>
</dbReference>
<evidence type="ECO:0000256" key="2">
    <source>
        <dbReference type="ARBA" id="ARBA00022777"/>
    </source>
</evidence>
<dbReference type="GO" id="GO:0005829">
    <property type="term" value="C:cytosol"/>
    <property type="evidence" value="ECO:0007669"/>
    <property type="project" value="TreeGrafter"/>
</dbReference>
<dbReference type="InterPro" id="IPR052028">
    <property type="entry name" value="HipA_Ser/Thr_kinase"/>
</dbReference>
<accession>A0A3B0ZJ96</accession>
<sequence length="422" mass="46717">SKAIQAETGLSQAAVSRQLRSMGDRVIRLQRGRSPRYAMTCNAFGEDDRLPLYAVDAQGNSVAVALIRPLAHGGFFVEPLTGIPPVLLGVNGDGLYDDLPFFLTDLGPQGFLGRQVATEMAAQSGDFPPDPRHWNTNHIGRYLVSNGDDLSGNFKFGQQAHWRVRRKPVVSTAKDYPALADGVMSGIVPGSSAGGEQPKFTAFCGDRSAHVIVKFSPKGGDAVARRWRDVLITEHHATEAIHACDFPAAETELIDIDGRLFLESQRFDRTGEYGRMSMLSLQTVDAEFTGLGSDWPRVMEALQQEKLISAQHVFDATYLWTFGRLINNTDMHLGNLSLAIEGNVFRLLPVYDMCSMGFAPKSGDVLPFSFTPLDQNTLPLDETELSFVKEIARDFWERVASDERISDEFRVFLERGNPIEQM</sequence>
<dbReference type="EMBL" id="UOFN01000130">
    <property type="protein sequence ID" value="VAW80786.1"/>
    <property type="molecule type" value="Genomic_DNA"/>
</dbReference>
<organism evidence="4">
    <name type="scientific">hydrothermal vent metagenome</name>
    <dbReference type="NCBI Taxonomy" id="652676"/>
    <lineage>
        <taxon>unclassified sequences</taxon>
        <taxon>metagenomes</taxon>
        <taxon>ecological metagenomes</taxon>
    </lineage>
</organism>
<keyword evidence="2" id="KW-0418">Kinase</keyword>
<dbReference type="InterPro" id="IPR012893">
    <property type="entry name" value="HipA-like_C"/>
</dbReference>
<evidence type="ECO:0000256" key="1">
    <source>
        <dbReference type="ARBA" id="ARBA00022679"/>
    </source>
</evidence>
<keyword evidence="1" id="KW-0808">Transferase</keyword>
<reference evidence="4" key="1">
    <citation type="submission" date="2018-06" db="EMBL/GenBank/DDBJ databases">
        <authorList>
            <person name="Zhirakovskaya E."/>
        </authorList>
    </citation>
    <scope>NUCLEOTIDE SEQUENCE</scope>
</reference>